<feature type="transmembrane region" description="Helical" evidence="1">
    <location>
        <begin position="294"/>
        <end position="315"/>
    </location>
</feature>
<dbReference type="InterPro" id="IPR010645">
    <property type="entry name" value="MFS_4"/>
</dbReference>
<comment type="caution">
    <text evidence="3">The sequence shown here is derived from an EMBL/GenBank/DDBJ whole genome shotgun (WGS) entry which is preliminary data.</text>
</comment>
<evidence type="ECO:0000256" key="1">
    <source>
        <dbReference type="SAM" id="Phobius"/>
    </source>
</evidence>
<dbReference type="PROSITE" id="PS50850">
    <property type="entry name" value="MFS"/>
    <property type="match status" value="1"/>
</dbReference>
<dbReference type="Pfam" id="PF06779">
    <property type="entry name" value="MFS_4"/>
    <property type="match status" value="1"/>
</dbReference>
<feature type="transmembrane region" description="Helical" evidence="1">
    <location>
        <begin position="73"/>
        <end position="93"/>
    </location>
</feature>
<name>A0ABS6IIU9_9HYPH</name>
<feature type="transmembrane region" description="Helical" evidence="1">
    <location>
        <begin position="268"/>
        <end position="288"/>
    </location>
</feature>
<proteinExistence type="predicted"/>
<keyword evidence="4" id="KW-1185">Reference proteome</keyword>
<feature type="transmembrane region" description="Helical" evidence="1">
    <location>
        <begin position="133"/>
        <end position="155"/>
    </location>
</feature>
<dbReference type="PANTHER" id="PTHR23537:SF1">
    <property type="entry name" value="SUGAR TRANSPORTER"/>
    <property type="match status" value="1"/>
</dbReference>
<feature type="transmembrane region" description="Helical" evidence="1">
    <location>
        <begin position="242"/>
        <end position="261"/>
    </location>
</feature>
<gene>
    <name evidence="3" type="ORF">KQ910_10710</name>
</gene>
<feature type="transmembrane region" description="Helical" evidence="1">
    <location>
        <begin position="327"/>
        <end position="349"/>
    </location>
</feature>
<dbReference type="EMBL" id="JAHOPB010000001">
    <property type="protein sequence ID" value="MBU8874236.1"/>
    <property type="molecule type" value="Genomic_DNA"/>
</dbReference>
<dbReference type="RefSeq" id="WP_216959411.1">
    <property type="nucleotide sequence ID" value="NZ_JAHOPB010000001.1"/>
</dbReference>
<feature type="transmembrane region" description="Helical" evidence="1">
    <location>
        <begin position="45"/>
        <end position="66"/>
    </location>
</feature>
<organism evidence="3 4">
    <name type="scientific">Reyranella humidisoli</name>
    <dbReference type="NCBI Taxonomy" id="2849149"/>
    <lineage>
        <taxon>Bacteria</taxon>
        <taxon>Pseudomonadati</taxon>
        <taxon>Pseudomonadota</taxon>
        <taxon>Alphaproteobacteria</taxon>
        <taxon>Hyphomicrobiales</taxon>
        <taxon>Reyranellaceae</taxon>
        <taxon>Reyranella</taxon>
    </lineage>
</organism>
<feature type="transmembrane region" description="Helical" evidence="1">
    <location>
        <begin position="205"/>
        <end position="227"/>
    </location>
</feature>
<protein>
    <submittedName>
        <fullName evidence="3">YbfB/YjiJ family MFS transporter</fullName>
    </submittedName>
</protein>
<evidence type="ECO:0000259" key="2">
    <source>
        <dbReference type="PROSITE" id="PS50850"/>
    </source>
</evidence>
<dbReference type="PANTHER" id="PTHR23537">
    <property type="match status" value="1"/>
</dbReference>
<dbReference type="Proteomes" id="UP000727907">
    <property type="component" value="Unassembled WGS sequence"/>
</dbReference>
<keyword evidence="1" id="KW-0812">Transmembrane</keyword>
<evidence type="ECO:0000313" key="4">
    <source>
        <dbReference type="Proteomes" id="UP000727907"/>
    </source>
</evidence>
<feature type="transmembrane region" description="Helical" evidence="1">
    <location>
        <begin position="99"/>
        <end position="121"/>
    </location>
</feature>
<feature type="transmembrane region" description="Helical" evidence="1">
    <location>
        <begin position="161"/>
        <end position="184"/>
    </location>
</feature>
<sequence length="387" mass="39721">MHRSPFLLSLGGLLAMAAAMGVGRFVYTPILPPMVEAIPLTKSQAGLIASANFVGYLAGAVLAAVRLPGSRRFWLLSSLVATATCLFCMGFATAMPAFLALRFMAGAASAFALIFSSALVIDRLTATGNGALSAVHFSGVGVGIAASAALVALLLKADAAWTTLWFASAALAAAATLAVVALVPRDEPTAQPAQKPDGVRLTPDFVALLGAYGLFGFGYVITATFIVDMVRGTSSLAHLEPYIWVLFGLCAAPSVVLWTALGRRWGVLRIYAVACLVEAMGVAASALWLQPASILVSAVFVGGTFVSLTALGLVATRSSGGDPRGRIALMTVSFSVGQILGPAFAGYVYEATGSLATPLLAAVAALVFAAMLSLVADARQRAFSPSR</sequence>
<feature type="domain" description="Major facilitator superfamily (MFS) profile" evidence="2">
    <location>
        <begin position="4"/>
        <end position="379"/>
    </location>
</feature>
<accession>A0ABS6IIU9</accession>
<reference evidence="3 4" key="1">
    <citation type="submission" date="2021-06" db="EMBL/GenBank/DDBJ databases">
        <authorList>
            <person name="Lee D.H."/>
        </authorList>
    </citation>
    <scope>NUCLEOTIDE SEQUENCE [LARGE SCALE GENOMIC DNA]</scope>
    <source>
        <strain evidence="3 4">MMS21-HV4-11</strain>
    </source>
</reference>
<keyword evidence="1" id="KW-0472">Membrane</keyword>
<evidence type="ECO:0000313" key="3">
    <source>
        <dbReference type="EMBL" id="MBU8874236.1"/>
    </source>
</evidence>
<dbReference type="InterPro" id="IPR020846">
    <property type="entry name" value="MFS_dom"/>
</dbReference>
<keyword evidence="1" id="KW-1133">Transmembrane helix</keyword>
<feature type="transmembrane region" description="Helical" evidence="1">
    <location>
        <begin position="355"/>
        <end position="376"/>
    </location>
</feature>